<accession>A0A1R1ML66</accession>
<dbReference type="OrthoDB" id="164329at2"/>
<keyword evidence="2" id="KW-1185">Reference proteome</keyword>
<evidence type="ECO:0000313" key="2">
    <source>
        <dbReference type="Proteomes" id="UP000187408"/>
    </source>
</evidence>
<reference evidence="1 2" key="1">
    <citation type="submission" date="2016-10" db="EMBL/GenBank/DDBJ databases">
        <title>Genome sequence of a sulfur-reducing bacterium Desulfurobacterium indicum K6013.</title>
        <authorList>
            <person name="Cao J."/>
            <person name="Shao Z."/>
            <person name="Alain K."/>
            <person name="Jebbar M."/>
        </authorList>
    </citation>
    <scope>NUCLEOTIDE SEQUENCE [LARGE SCALE GENOMIC DNA]</scope>
    <source>
        <strain evidence="1 2">K6013</strain>
    </source>
</reference>
<name>A0A1R1ML66_9BACT</name>
<dbReference type="STRING" id="1914305.BLW93_05065"/>
<dbReference type="EMBL" id="MOEN01000016">
    <property type="protein sequence ID" value="OMH40434.1"/>
    <property type="molecule type" value="Genomic_DNA"/>
</dbReference>
<comment type="caution">
    <text evidence="1">The sequence shown here is derived from an EMBL/GenBank/DDBJ whole genome shotgun (WGS) entry which is preliminary data.</text>
</comment>
<proteinExistence type="predicted"/>
<protein>
    <recommendedName>
        <fullName evidence="3">Nitrous oxide-stimulated promoter family protein</fullName>
    </recommendedName>
</protein>
<dbReference type="AlphaFoldDB" id="A0A1R1ML66"/>
<dbReference type="InterPro" id="IPR020483">
    <property type="entry name" value="Uncharacterised_YgbA"/>
</dbReference>
<gene>
    <name evidence="1" type="ORF">BLW93_05065</name>
</gene>
<dbReference type="Proteomes" id="UP000187408">
    <property type="component" value="Unassembled WGS sequence"/>
</dbReference>
<organism evidence="1 2">
    <name type="scientific">Desulfurobacterium indicum</name>
    <dbReference type="NCBI Taxonomy" id="1914305"/>
    <lineage>
        <taxon>Bacteria</taxon>
        <taxon>Pseudomonadati</taxon>
        <taxon>Aquificota</taxon>
        <taxon>Aquificia</taxon>
        <taxon>Desulfurobacteriales</taxon>
        <taxon>Desulfurobacteriaceae</taxon>
        <taxon>Desulfurobacterium</taxon>
    </lineage>
</organism>
<evidence type="ECO:0008006" key="3">
    <source>
        <dbReference type="Google" id="ProtNLM"/>
    </source>
</evidence>
<evidence type="ECO:0000313" key="1">
    <source>
        <dbReference type="EMBL" id="OMH40434.1"/>
    </source>
</evidence>
<dbReference type="NCBIfam" id="NF007714">
    <property type="entry name" value="PRK10410.1-2"/>
    <property type="match status" value="1"/>
</dbReference>
<dbReference type="Pfam" id="PF11756">
    <property type="entry name" value="YgbA_NO"/>
    <property type="match status" value="1"/>
</dbReference>
<sequence length="105" mass="12659">MSIEKEKHVIEKMIVIYCHGKHRTKDDLCSECQRLKHYAFKRLDLCPFGDNKPSCRKCPIHCYTPEMKEKIRQVMKYSGPRMIFHAPVEWLKHRIEEILDRITED</sequence>
<dbReference type="RefSeq" id="WP_076713023.1">
    <property type="nucleotide sequence ID" value="NZ_MOEN01000016.1"/>
</dbReference>